<feature type="transmembrane region" description="Helical" evidence="7">
    <location>
        <begin position="41"/>
        <end position="59"/>
    </location>
</feature>
<dbReference type="Pfam" id="PF16916">
    <property type="entry name" value="ZT_dimer"/>
    <property type="match status" value="1"/>
</dbReference>
<feature type="domain" description="Cation efflux protein transmembrane" evidence="8">
    <location>
        <begin position="10"/>
        <end position="202"/>
    </location>
</feature>
<sequence length="298" mass="33040">MDASVKAARLSVISNTVLVGGKLAIGWMIGSVSVISEGIHSSLDLVAAMIALFAVRAAAQPPDERHQYGHGKMENVSGTIEALLIFVAAIWIIYEGVQRLLHPQPLETVGWGIAVMAVSAITNWFISTYLMRVGKETESVALQADALHLRTDVYTSVGVVVGLIAVAVTGLSWLDPVAAIAVAFFIIHASWELTRESFLPLLDTRLPEEEEKLIEEGINQYADRFQEFHKLRTRRSGAERHVDLHLVVCRHQTMQEAHELAHNIEDEIQLRSPKAQVLIHQEPCERECFGCSDEGRHR</sequence>
<keyword evidence="3" id="KW-0813">Transport</keyword>
<dbReference type="PANTHER" id="PTHR43840:SF15">
    <property type="entry name" value="MITOCHONDRIAL METAL TRANSPORTER 1-RELATED"/>
    <property type="match status" value="1"/>
</dbReference>
<comment type="similarity">
    <text evidence="2">Belongs to the cation diffusion facilitator (CDF) transporter (TC 2.A.4) family.</text>
</comment>
<evidence type="ECO:0000256" key="5">
    <source>
        <dbReference type="ARBA" id="ARBA00022989"/>
    </source>
</evidence>
<dbReference type="AlphaFoldDB" id="A0A4R2RF57"/>
<accession>A0A4R2RF57</accession>
<evidence type="ECO:0000256" key="6">
    <source>
        <dbReference type="ARBA" id="ARBA00023136"/>
    </source>
</evidence>
<evidence type="ECO:0000256" key="3">
    <source>
        <dbReference type="ARBA" id="ARBA00022448"/>
    </source>
</evidence>
<evidence type="ECO:0000313" key="11">
    <source>
        <dbReference type="Proteomes" id="UP000294813"/>
    </source>
</evidence>
<feature type="transmembrane region" description="Helical" evidence="7">
    <location>
        <begin position="80"/>
        <end position="97"/>
    </location>
</feature>
<dbReference type="InterPro" id="IPR027469">
    <property type="entry name" value="Cation_efflux_TMD_sf"/>
</dbReference>
<evidence type="ECO:0000256" key="1">
    <source>
        <dbReference type="ARBA" id="ARBA00004141"/>
    </source>
</evidence>
<dbReference type="InterPro" id="IPR058533">
    <property type="entry name" value="Cation_efflux_TM"/>
</dbReference>
<evidence type="ECO:0000256" key="7">
    <source>
        <dbReference type="SAM" id="Phobius"/>
    </source>
</evidence>
<dbReference type="GO" id="GO:0006882">
    <property type="term" value="P:intracellular zinc ion homeostasis"/>
    <property type="evidence" value="ECO:0007669"/>
    <property type="project" value="TreeGrafter"/>
</dbReference>
<dbReference type="Gene3D" id="1.20.1510.10">
    <property type="entry name" value="Cation efflux protein transmembrane domain"/>
    <property type="match status" value="1"/>
</dbReference>
<dbReference type="Gene3D" id="3.30.70.1350">
    <property type="entry name" value="Cation efflux protein, cytoplasmic domain"/>
    <property type="match status" value="1"/>
</dbReference>
<keyword evidence="11" id="KW-1185">Reference proteome</keyword>
<dbReference type="GO" id="GO:0015093">
    <property type="term" value="F:ferrous iron transmembrane transporter activity"/>
    <property type="evidence" value="ECO:0007669"/>
    <property type="project" value="TreeGrafter"/>
</dbReference>
<protein>
    <submittedName>
        <fullName evidence="10">Cation diffusion facilitator family transporter</fullName>
    </submittedName>
</protein>
<dbReference type="GO" id="GO:0005886">
    <property type="term" value="C:plasma membrane"/>
    <property type="evidence" value="ECO:0007669"/>
    <property type="project" value="TreeGrafter"/>
</dbReference>
<keyword evidence="4 7" id="KW-0812">Transmembrane</keyword>
<reference evidence="10 11" key="1">
    <citation type="submission" date="2019-03" db="EMBL/GenBank/DDBJ databases">
        <title>Genomic Encyclopedia of Type Strains, Phase IV (KMG-IV): sequencing the most valuable type-strain genomes for metagenomic binning, comparative biology and taxonomic classification.</title>
        <authorList>
            <person name="Goeker M."/>
        </authorList>
    </citation>
    <scope>NUCLEOTIDE SEQUENCE [LARGE SCALE GENOMIC DNA]</scope>
    <source>
        <strain evidence="10 11">DSM 11170</strain>
    </source>
</reference>
<feature type="transmembrane region" description="Helical" evidence="7">
    <location>
        <begin position="152"/>
        <end position="171"/>
    </location>
</feature>
<keyword evidence="6 7" id="KW-0472">Membrane</keyword>
<dbReference type="InterPro" id="IPR050291">
    <property type="entry name" value="CDF_Transporter"/>
</dbReference>
<dbReference type="EMBL" id="SLXT01000027">
    <property type="protein sequence ID" value="TCP61503.1"/>
    <property type="molecule type" value="Genomic_DNA"/>
</dbReference>
<evidence type="ECO:0000313" key="10">
    <source>
        <dbReference type="EMBL" id="TCP61503.1"/>
    </source>
</evidence>
<comment type="subcellular location">
    <subcellularLocation>
        <location evidence="1">Membrane</location>
        <topology evidence="1">Multi-pass membrane protein</topology>
    </subcellularLocation>
</comment>
<feature type="transmembrane region" description="Helical" evidence="7">
    <location>
        <begin position="109"/>
        <end position="131"/>
    </location>
</feature>
<dbReference type="InterPro" id="IPR002524">
    <property type="entry name" value="Cation_efflux"/>
</dbReference>
<dbReference type="SUPFAM" id="SSF161111">
    <property type="entry name" value="Cation efflux protein transmembrane domain-like"/>
    <property type="match status" value="1"/>
</dbReference>
<feature type="domain" description="Cation efflux protein cytoplasmic" evidence="9">
    <location>
        <begin position="206"/>
        <end position="284"/>
    </location>
</feature>
<evidence type="ECO:0000256" key="4">
    <source>
        <dbReference type="ARBA" id="ARBA00022692"/>
    </source>
</evidence>
<dbReference type="InterPro" id="IPR036837">
    <property type="entry name" value="Cation_efflux_CTD_sf"/>
</dbReference>
<dbReference type="Pfam" id="PF01545">
    <property type="entry name" value="Cation_efflux"/>
    <property type="match status" value="1"/>
</dbReference>
<organism evidence="10 11">
    <name type="scientific">Heliophilum fasciatum</name>
    <dbReference type="NCBI Taxonomy" id="35700"/>
    <lineage>
        <taxon>Bacteria</taxon>
        <taxon>Bacillati</taxon>
        <taxon>Bacillota</taxon>
        <taxon>Clostridia</taxon>
        <taxon>Eubacteriales</taxon>
        <taxon>Heliobacteriaceae</taxon>
        <taxon>Heliophilum</taxon>
    </lineage>
</organism>
<evidence type="ECO:0000256" key="2">
    <source>
        <dbReference type="ARBA" id="ARBA00008114"/>
    </source>
</evidence>
<evidence type="ECO:0000259" key="8">
    <source>
        <dbReference type="Pfam" id="PF01545"/>
    </source>
</evidence>
<gene>
    <name evidence="10" type="ORF">EDD73_1276</name>
</gene>
<dbReference type="Proteomes" id="UP000294813">
    <property type="component" value="Unassembled WGS sequence"/>
</dbReference>
<dbReference type="NCBIfam" id="TIGR01297">
    <property type="entry name" value="CDF"/>
    <property type="match status" value="1"/>
</dbReference>
<feature type="transmembrane region" description="Helical" evidence="7">
    <location>
        <begin position="12"/>
        <end position="35"/>
    </location>
</feature>
<dbReference type="FunFam" id="1.20.1510.10:FF:000006">
    <property type="entry name" value="Divalent cation efflux transporter"/>
    <property type="match status" value="1"/>
</dbReference>
<dbReference type="PANTHER" id="PTHR43840">
    <property type="entry name" value="MITOCHONDRIAL METAL TRANSPORTER 1-RELATED"/>
    <property type="match status" value="1"/>
</dbReference>
<keyword evidence="5 7" id="KW-1133">Transmembrane helix</keyword>
<dbReference type="GO" id="GO:0015341">
    <property type="term" value="F:zinc efflux antiporter activity"/>
    <property type="evidence" value="ECO:0007669"/>
    <property type="project" value="TreeGrafter"/>
</dbReference>
<evidence type="ECO:0000259" key="9">
    <source>
        <dbReference type="Pfam" id="PF16916"/>
    </source>
</evidence>
<dbReference type="RefSeq" id="WP_243116911.1">
    <property type="nucleotide sequence ID" value="NZ_JAOQNU010000028.1"/>
</dbReference>
<comment type="caution">
    <text evidence="10">The sequence shown here is derived from an EMBL/GenBank/DDBJ whole genome shotgun (WGS) entry which is preliminary data.</text>
</comment>
<proteinExistence type="inferred from homology"/>
<name>A0A4R2RF57_9FIRM</name>
<dbReference type="InterPro" id="IPR027470">
    <property type="entry name" value="Cation_efflux_CTD"/>
</dbReference>
<dbReference type="SUPFAM" id="SSF160240">
    <property type="entry name" value="Cation efflux protein cytoplasmic domain-like"/>
    <property type="match status" value="1"/>
</dbReference>
<dbReference type="GO" id="GO:0015086">
    <property type="term" value="F:cadmium ion transmembrane transporter activity"/>
    <property type="evidence" value="ECO:0007669"/>
    <property type="project" value="TreeGrafter"/>
</dbReference>